<organism evidence="2 3">
    <name type="scientific">Algoriphagus oliviformis</name>
    <dbReference type="NCBI Taxonomy" id="2811231"/>
    <lineage>
        <taxon>Bacteria</taxon>
        <taxon>Pseudomonadati</taxon>
        <taxon>Bacteroidota</taxon>
        <taxon>Cytophagia</taxon>
        <taxon>Cytophagales</taxon>
        <taxon>Cyclobacteriaceae</taxon>
        <taxon>Algoriphagus</taxon>
    </lineage>
</organism>
<dbReference type="Gene3D" id="2.30.30.240">
    <property type="entry name" value="PRC-barrel domain"/>
    <property type="match status" value="1"/>
</dbReference>
<dbReference type="RefSeq" id="WP_206578655.1">
    <property type="nucleotide sequence ID" value="NZ_JAFKCT010000005.1"/>
</dbReference>
<dbReference type="Pfam" id="PF05239">
    <property type="entry name" value="PRC"/>
    <property type="match status" value="1"/>
</dbReference>
<comment type="caution">
    <text evidence="2">The sequence shown here is derived from an EMBL/GenBank/DDBJ whole genome shotgun (WGS) entry which is preliminary data.</text>
</comment>
<evidence type="ECO:0000313" key="2">
    <source>
        <dbReference type="EMBL" id="MBN7811875.1"/>
    </source>
</evidence>
<evidence type="ECO:0000259" key="1">
    <source>
        <dbReference type="Pfam" id="PF05239"/>
    </source>
</evidence>
<evidence type="ECO:0000313" key="3">
    <source>
        <dbReference type="Proteomes" id="UP000664317"/>
    </source>
</evidence>
<gene>
    <name evidence="2" type="ORF">J0A68_13045</name>
</gene>
<dbReference type="Proteomes" id="UP000664317">
    <property type="component" value="Unassembled WGS sequence"/>
</dbReference>
<dbReference type="InterPro" id="IPR011033">
    <property type="entry name" value="PRC_barrel-like_sf"/>
</dbReference>
<dbReference type="SUPFAM" id="SSF50346">
    <property type="entry name" value="PRC-barrel domain"/>
    <property type="match status" value="1"/>
</dbReference>
<dbReference type="PANTHER" id="PTHR36505:SF1">
    <property type="entry name" value="BLR1072 PROTEIN"/>
    <property type="match status" value="1"/>
</dbReference>
<proteinExistence type="predicted"/>
<name>A0ABS3C4V2_9BACT</name>
<dbReference type="InterPro" id="IPR027275">
    <property type="entry name" value="PRC-brl_dom"/>
</dbReference>
<dbReference type="PANTHER" id="PTHR36505">
    <property type="entry name" value="BLR1072 PROTEIN"/>
    <property type="match status" value="1"/>
</dbReference>
<reference evidence="2 3" key="1">
    <citation type="submission" date="2021-03" db="EMBL/GenBank/DDBJ databases">
        <title>novel species isolated from a fishpond in China.</title>
        <authorList>
            <person name="Lu H."/>
            <person name="Cai Z."/>
        </authorList>
    </citation>
    <scope>NUCLEOTIDE SEQUENCE [LARGE SCALE GENOMIC DNA]</scope>
    <source>
        <strain evidence="2 3">H41</strain>
    </source>
</reference>
<keyword evidence="3" id="KW-1185">Reference proteome</keyword>
<protein>
    <submittedName>
        <fullName evidence="2">PRC-barrel domain-containing protein</fullName>
    </submittedName>
</protein>
<sequence length="156" mass="17688">MNSTNHSQISCTTAMSCTVKTSSDQSVGAIKEFMINTSTGQVDYVVLKVDEGFLNLGSKLLAMPMESFHFHAAHDGVITVRESKETLENAPGFDEDNWPTGPQSEFIHTLRSYYAEEPRSLFGRYDRENRIYFDQDERFDLDSRTAEELRSSEKGL</sequence>
<accession>A0ABS3C4V2</accession>
<dbReference type="EMBL" id="JAFKCT010000005">
    <property type="protein sequence ID" value="MBN7811875.1"/>
    <property type="molecule type" value="Genomic_DNA"/>
</dbReference>
<feature type="domain" description="PRC-barrel" evidence="1">
    <location>
        <begin position="17"/>
        <end position="86"/>
    </location>
</feature>